<dbReference type="InterPro" id="IPR026634">
    <property type="entry name" value="TPST-like"/>
</dbReference>
<dbReference type="InterPro" id="IPR011990">
    <property type="entry name" value="TPR-like_helical_dom_sf"/>
</dbReference>
<feature type="repeat" description="TPR" evidence="2">
    <location>
        <begin position="211"/>
        <end position="244"/>
    </location>
</feature>
<evidence type="ECO:0000256" key="2">
    <source>
        <dbReference type="PROSITE-ProRule" id="PRU00339"/>
    </source>
</evidence>
<evidence type="ECO:0000256" key="1">
    <source>
        <dbReference type="ARBA" id="ARBA00022679"/>
    </source>
</evidence>
<dbReference type="Proteomes" id="UP000275281">
    <property type="component" value="Unassembled WGS sequence"/>
</dbReference>
<dbReference type="InterPro" id="IPR027417">
    <property type="entry name" value="P-loop_NTPase"/>
</dbReference>
<reference evidence="3 4" key="1">
    <citation type="submission" date="2018-11" db="EMBL/GenBank/DDBJ databases">
        <authorList>
            <person name="Ye M.-Q."/>
            <person name="Du Z.-J."/>
        </authorList>
    </citation>
    <scope>NUCLEOTIDE SEQUENCE [LARGE SCALE GENOMIC DNA]</scope>
    <source>
        <strain evidence="3 4">U0105</strain>
    </source>
</reference>
<dbReference type="Gene3D" id="3.40.50.300">
    <property type="entry name" value="P-loop containing nucleotide triphosphate hydrolases"/>
    <property type="match status" value="1"/>
</dbReference>
<dbReference type="RefSeq" id="WP_124029256.1">
    <property type="nucleotide sequence ID" value="NZ_JBHRSN010000013.1"/>
</dbReference>
<evidence type="ECO:0000313" key="4">
    <source>
        <dbReference type="Proteomes" id="UP000275281"/>
    </source>
</evidence>
<keyword evidence="4" id="KW-1185">Reference proteome</keyword>
<gene>
    <name evidence="3" type="ORF">DRW07_17625</name>
</gene>
<dbReference type="PROSITE" id="PS50005">
    <property type="entry name" value="TPR"/>
    <property type="match status" value="1"/>
</dbReference>
<dbReference type="SUPFAM" id="SSF52540">
    <property type="entry name" value="P-loop containing nucleoside triphosphate hydrolases"/>
    <property type="match status" value="1"/>
</dbReference>
<dbReference type="GO" id="GO:0008476">
    <property type="term" value="F:protein-tyrosine sulfotransferase activity"/>
    <property type="evidence" value="ECO:0007669"/>
    <property type="project" value="InterPro"/>
</dbReference>
<dbReference type="InterPro" id="IPR019734">
    <property type="entry name" value="TPR_rpt"/>
</dbReference>
<dbReference type="Gene3D" id="1.25.40.10">
    <property type="entry name" value="Tetratricopeptide repeat domain"/>
    <property type="match status" value="1"/>
</dbReference>
<comment type="caution">
    <text evidence="3">The sequence shown here is derived from an EMBL/GenBank/DDBJ whole genome shotgun (WGS) entry which is preliminary data.</text>
</comment>
<evidence type="ECO:0000313" key="3">
    <source>
        <dbReference type="EMBL" id="RPJ65128.1"/>
    </source>
</evidence>
<accession>A0A3N5Z838</accession>
<dbReference type="OrthoDB" id="9815894at2"/>
<organism evidence="3 4">
    <name type="scientific">Alteromonas sediminis</name>
    <dbReference type="NCBI Taxonomy" id="2259342"/>
    <lineage>
        <taxon>Bacteria</taxon>
        <taxon>Pseudomonadati</taxon>
        <taxon>Pseudomonadota</taxon>
        <taxon>Gammaproteobacteria</taxon>
        <taxon>Alteromonadales</taxon>
        <taxon>Alteromonadaceae</taxon>
        <taxon>Alteromonas/Salinimonas group</taxon>
        <taxon>Alteromonas</taxon>
    </lineage>
</organism>
<dbReference type="Pfam" id="PF14559">
    <property type="entry name" value="TPR_19"/>
    <property type="match status" value="1"/>
</dbReference>
<name>A0A3N5Z838_9ALTE</name>
<dbReference type="Pfam" id="PF13469">
    <property type="entry name" value="Sulfotransfer_3"/>
    <property type="match status" value="1"/>
</dbReference>
<sequence length="591" mass="66571">MQQRASHPIVVNANQLIKDGNTTQAIALLSQGLKQYPSLFEGWLLLSKCLYDAGYVSQAIDVAKHAEGFDPLQKEFSHIQMSMQQKSFDEAKEIATQMLEAVPHHPRAIYTLAHIALENNQPEHCVSVLEDAITNLPATPVLRHLHTDACVQSGLFSKAIDSAEAIVKLAPSFDTYWKLIGLLQKYAQHSQLLTACEAALPFAKQDNVKQSQLWLIKGQSFRVVGERKQSIAALRQSITLHPQNVDAWWALADFKDYTFSSEDKTCLEILSNDTSLPGHVRSVATFALAKAFELNEGIAPSMPLYEKANRLASPKQFEPQLMVKEFEARKLAYTQTSVKTQATLLPSTPTPIFIVGLPRSGSTLIEQILASHPLIQGTIEQPTLAYVESQAERLCMEKYGESLHQSLPRLSDEDLALLGRSYLDKGALFRGENTLFFTDKQPFNFRLIGLIHKILPQAIIVDIRRDPMDCGLSLYKQHFHSGVPFSYDLKHIGEAYNAYADLMTYWHTILPNRILEIQYENLINAPETEINRLLNHVGVNFDSSCMNFYEYRRNIHTASSEQVRQPINSKAVGVWREVADSLSDLFNVIHR</sequence>
<dbReference type="AlphaFoldDB" id="A0A3N5Z838"/>
<dbReference type="PANTHER" id="PTHR12788:SF10">
    <property type="entry name" value="PROTEIN-TYROSINE SULFOTRANSFERASE"/>
    <property type="match status" value="1"/>
</dbReference>
<protein>
    <submittedName>
        <fullName evidence="3">Sulfotransferase family protein</fullName>
    </submittedName>
</protein>
<proteinExistence type="predicted"/>
<dbReference type="PANTHER" id="PTHR12788">
    <property type="entry name" value="PROTEIN-TYROSINE SULFOTRANSFERASE 2"/>
    <property type="match status" value="1"/>
</dbReference>
<dbReference type="Pfam" id="PF13432">
    <property type="entry name" value="TPR_16"/>
    <property type="match status" value="1"/>
</dbReference>
<dbReference type="SUPFAM" id="SSF48452">
    <property type="entry name" value="TPR-like"/>
    <property type="match status" value="1"/>
</dbReference>
<keyword evidence="1 3" id="KW-0808">Transferase</keyword>
<keyword evidence="2" id="KW-0802">TPR repeat</keyword>
<dbReference type="EMBL" id="RPOK01000006">
    <property type="protein sequence ID" value="RPJ65128.1"/>
    <property type="molecule type" value="Genomic_DNA"/>
</dbReference>